<keyword evidence="2" id="KW-1133">Transmembrane helix</keyword>
<feature type="transmembrane region" description="Helical" evidence="2">
    <location>
        <begin position="132"/>
        <end position="152"/>
    </location>
</feature>
<feature type="compositionally biased region" description="Basic and acidic residues" evidence="1">
    <location>
        <begin position="408"/>
        <end position="417"/>
    </location>
</feature>
<feature type="transmembrane region" description="Helical" evidence="2">
    <location>
        <begin position="172"/>
        <end position="192"/>
    </location>
</feature>
<keyword evidence="4" id="KW-1185">Reference proteome</keyword>
<dbReference type="Proteomes" id="UP000696573">
    <property type="component" value="Unassembled WGS sequence"/>
</dbReference>
<keyword evidence="2" id="KW-0472">Membrane</keyword>
<feature type="compositionally biased region" description="Polar residues" evidence="1">
    <location>
        <begin position="313"/>
        <end position="323"/>
    </location>
</feature>
<gene>
    <name evidence="3" type="ORF">CRHIZ90672A_00007736</name>
</gene>
<sequence length="417" mass="46154">MAPLLGNRGIQVSVPVGGQVMSVILSMISLSVLSVFLSMKDQPRSLFGKGLTNVPTQQKECSPSNIGRSFLSLYGVRNLLYQHSVCWILPALTDDILVTFAIYLVSYLFVFVTALLQYSFGVNSSYGLCDGAILLCLVCYVLTKAQLIYLFLVEKAYIIRNSPKRRMQSKLYLFNSFGIITVFIVVIVLNFYYRIVRMEEGICYIGMKGLGIIPLITFDGLANTYLTMMFLIPLRKLYSFKNMARTSANIRLRNVAFRTFIGSVCTLLSSAVNLTVLAALNGEPGWVCLMCCNCDVLFSAIVIYWVTSKDNAGTTETNSSRNVGNGYAENSMGSAIPRPTHRAEREYEPSTSDEVVLMTPGRSNRGPTTRDDDDNSSKTSNSKEKVIVAATIRPQSSIDASIDANRSPGEDLYRQNP</sequence>
<evidence type="ECO:0000256" key="2">
    <source>
        <dbReference type="SAM" id="Phobius"/>
    </source>
</evidence>
<protein>
    <submittedName>
        <fullName evidence="3">Uncharacterized protein</fullName>
    </submittedName>
</protein>
<dbReference type="EMBL" id="CABFNQ020000690">
    <property type="protein sequence ID" value="CAH0023282.1"/>
    <property type="molecule type" value="Genomic_DNA"/>
</dbReference>
<dbReference type="PANTHER" id="PTHR38848:SF3">
    <property type="entry name" value="G-PROTEIN COUPLED RECEPTORS FAMILY 3 PROFILE DOMAIN-CONTAINING PROTEIN"/>
    <property type="match status" value="1"/>
</dbReference>
<dbReference type="OrthoDB" id="3210850at2759"/>
<proteinExistence type="predicted"/>
<dbReference type="PANTHER" id="PTHR38848">
    <property type="entry name" value="G-PROTEIN COUPLED RECEPTORS FAMILY 3 PROFILE DOMAIN-CONTAINING PROTEIN"/>
    <property type="match status" value="1"/>
</dbReference>
<accession>A0A9N9VC04</accession>
<feature type="transmembrane region" description="Helical" evidence="2">
    <location>
        <begin position="96"/>
        <end position="120"/>
    </location>
</feature>
<name>A0A9N9VC04_9HYPO</name>
<evidence type="ECO:0000313" key="4">
    <source>
        <dbReference type="Proteomes" id="UP000696573"/>
    </source>
</evidence>
<keyword evidence="2" id="KW-0812">Transmembrane</keyword>
<dbReference type="AlphaFoldDB" id="A0A9N9VC04"/>
<comment type="caution">
    <text evidence="3">The sequence shown here is derived from an EMBL/GenBank/DDBJ whole genome shotgun (WGS) entry which is preliminary data.</text>
</comment>
<feature type="region of interest" description="Disordered" evidence="1">
    <location>
        <begin position="313"/>
        <end position="417"/>
    </location>
</feature>
<feature type="transmembrane region" description="Helical" evidence="2">
    <location>
        <begin position="20"/>
        <end position="39"/>
    </location>
</feature>
<evidence type="ECO:0000256" key="1">
    <source>
        <dbReference type="SAM" id="MobiDB-lite"/>
    </source>
</evidence>
<feature type="transmembrane region" description="Helical" evidence="2">
    <location>
        <begin position="212"/>
        <end position="234"/>
    </location>
</feature>
<feature type="transmembrane region" description="Helical" evidence="2">
    <location>
        <begin position="284"/>
        <end position="306"/>
    </location>
</feature>
<evidence type="ECO:0000313" key="3">
    <source>
        <dbReference type="EMBL" id="CAH0023282.1"/>
    </source>
</evidence>
<organism evidence="3 4">
    <name type="scientific">Clonostachys rhizophaga</name>
    <dbReference type="NCBI Taxonomy" id="160324"/>
    <lineage>
        <taxon>Eukaryota</taxon>
        <taxon>Fungi</taxon>
        <taxon>Dikarya</taxon>
        <taxon>Ascomycota</taxon>
        <taxon>Pezizomycotina</taxon>
        <taxon>Sordariomycetes</taxon>
        <taxon>Hypocreomycetidae</taxon>
        <taxon>Hypocreales</taxon>
        <taxon>Bionectriaceae</taxon>
        <taxon>Clonostachys</taxon>
    </lineage>
</organism>
<reference evidence="3" key="1">
    <citation type="submission" date="2021-10" db="EMBL/GenBank/DDBJ databases">
        <authorList>
            <person name="Piombo E."/>
        </authorList>
    </citation>
    <scope>NUCLEOTIDE SEQUENCE</scope>
</reference>
<feature type="transmembrane region" description="Helical" evidence="2">
    <location>
        <begin position="255"/>
        <end position="278"/>
    </location>
</feature>